<dbReference type="Pfam" id="PF11848">
    <property type="entry name" value="DUF3368"/>
    <property type="match status" value="1"/>
</dbReference>
<dbReference type="SUPFAM" id="SSF88723">
    <property type="entry name" value="PIN domain-like"/>
    <property type="match status" value="1"/>
</dbReference>
<protein>
    <recommendedName>
        <fullName evidence="3">PIN domain-containing protein</fullName>
    </recommendedName>
</protein>
<name>A0A6F8XV86_9ACTN</name>
<sequence length="180" mass="19407">MTAPTAPSLVFDTTCLSHFARADRLDVLGDLLAGDDSFVPHVVREEIREGIRAHPELAQVLTIEWLRIVPLDNLDRLRAFTIWTGRVGAGRRNLGEASVLAVAEELGAVALIDDRDATRVGRAHGIAVHGTIWLLARACRDGKLTEVGASNLVDALSGTGMRLPCTGADFPRFGRVHGLL</sequence>
<accession>A0A6F8XV86</accession>
<gene>
    <name evidence="1" type="ORF">Pflav_041820</name>
</gene>
<proteinExistence type="predicted"/>
<dbReference type="InterPro" id="IPR021799">
    <property type="entry name" value="PIN-like_prokaryotic"/>
</dbReference>
<reference evidence="1 2" key="1">
    <citation type="submission" date="2020-03" db="EMBL/GenBank/DDBJ databases">
        <title>Whole genome shotgun sequence of Phytohabitans flavus NBRC 107702.</title>
        <authorList>
            <person name="Komaki H."/>
            <person name="Tamura T."/>
        </authorList>
    </citation>
    <scope>NUCLEOTIDE SEQUENCE [LARGE SCALE GENOMIC DNA]</scope>
    <source>
        <strain evidence="1 2">NBRC 107702</strain>
    </source>
</reference>
<dbReference type="Proteomes" id="UP000502508">
    <property type="component" value="Chromosome"/>
</dbReference>
<dbReference type="RefSeq" id="WP_345072131.1">
    <property type="nucleotide sequence ID" value="NZ_BAABAP010000009.1"/>
</dbReference>
<reference evidence="1 2" key="2">
    <citation type="submission" date="2020-03" db="EMBL/GenBank/DDBJ databases">
        <authorList>
            <person name="Ichikawa N."/>
            <person name="Kimura A."/>
            <person name="Kitahashi Y."/>
            <person name="Uohara A."/>
        </authorList>
    </citation>
    <scope>NUCLEOTIDE SEQUENCE [LARGE SCALE GENOMIC DNA]</scope>
    <source>
        <strain evidence="1 2">NBRC 107702</strain>
    </source>
</reference>
<dbReference type="InterPro" id="IPR029060">
    <property type="entry name" value="PIN-like_dom_sf"/>
</dbReference>
<keyword evidence="2" id="KW-1185">Reference proteome</keyword>
<dbReference type="EMBL" id="AP022870">
    <property type="protein sequence ID" value="BCB77772.1"/>
    <property type="molecule type" value="Genomic_DNA"/>
</dbReference>
<evidence type="ECO:0008006" key="3">
    <source>
        <dbReference type="Google" id="ProtNLM"/>
    </source>
</evidence>
<dbReference type="KEGG" id="pfla:Pflav_041820"/>
<dbReference type="PANTHER" id="PTHR39550">
    <property type="entry name" value="SLL0658 PROTEIN"/>
    <property type="match status" value="1"/>
</dbReference>
<evidence type="ECO:0000313" key="2">
    <source>
        <dbReference type="Proteomes" id="UP000502508"/>
    </source>
</evidence>
<evidence type="ECO:0000313" key="1">
    <source>
        <dbReference type="EMBL" id="BCB77772.1"/>
    </source>
</evidence>
<dbReference type="PANTHER" id="PTHR39550:SF1">
    <property type="entry name" value="SLL0658 PROTEIN"/>
    <property type="match status" value="1"/>
</dbReference>
<organism evidence="1 2">
    <name type="scientific">Phytohabitans flavus</name>
    <dbReference type="NCBI Taxonomy" id="1076124"/>
    <lineage>
        <taxon>Bacteria</taxon>
        <taxon>Bacillati</taxon>
        <taxon>Actinomycetota</taxon>
        <taxon>Actinomycetes</taxon>
        <taxon>Micromonosporales</taxon>
        <taxon>Micromonosporaceae</taxon>
    </lineage>
</organism>
<dbReference type="AlphaFoldDB" id="A0A6F8XV86"/>